<proteinExistence type="predicted"/>
<organism evidence="2 3">
    <name type="scientific">Nonomuraea monospora</name>
    <dbReference type="NCBI Taxonomy" id="568818"/>
    <lineage>
        <taxon>Bacteria</taxon>
        <taxon>Bacillati</taxon>
        <taxon>Actinomycetota</taxon>
        <taxon>Actinomycetes</taxon>
        <taxon>Streptosporangiales</taxon>
        <taxon>Streptosporangiaceae</taxon>
        <taxon>Nonomuraea</taxon>
    </lineage>
</organism>
<gene>
    <name evidence="2" type="ORF">GCM10009850_004230</name>
</gene>
<dbReference type="InterPro" id="IPR038070">
    <property type="entry name" value="Rv2632c-like_sf"/>
</dbReference>
<protein>
    <recommendedName>
        <fullName evidence="4">DUF1876 domain-containing protein</fullName>
    </recommendedName>
</protein>
<dbReference type="EMBL" id="BAAAQX010000001">
    <property type="protein sequence ID" value="GAA2204556.1"/>
    <property type="molecule type" value="Genomic_DNA"/>
</dbReference>
<accession>A0ABP5NY48</accession>
<evidence type="ECO:0000313" key="3">
    <source>
        <dbReference type="Proteomes" id="UP001499843"/>
    </source>
</evidence>
<comment type="caution">
    <text evidence="2">The sequence shown here is derived from an EMBL/GenBank/DDBJ whole genome shotgun (WGS) entry which is preliminary data.</text>
</comment>
<feature type="region of interest" description="Disordered" evidence="1">
    <location>
        <begin position="15"/>
        <end position="51"/>
    </location>
</feature>
<dbReference type="Gene3D" id="3.30.160.240">
    <property type="entry name" value="Rv1738"/>
    <property type="match status" value="1"/>
</dbReference>
<reference evidence="3" key="1">
    <citation type="journal article" date="2019" name="Int. J. Syst. Evol. Microbiol.">
        <title>The Global Catalogue of Microorganisms (GCM) 10K type strain sequencing project: providing services to taxonomists for standard genome sequencing and annotation.</title>
        <authorList>
            <consortium name="The Broad Institute Genomics Platform"/>
            <consortium name="The Broad Institute Genome Sequencing Center for Infectious Disease"/>
            <person name="Wu L."/>
            <person name="Ma J."/>
        </authorList>
    </citation>
    <scope>NUCLEOTIDE SEQUENCE [LARGE SCALE GENOMIC DNA]</scope>
    <source>
        <strain evidence="3">JCM 16114</strain>
    </source>
</reference>
<evidence type="ECO:0008006" key="4">
    <source>
        <dbReference type="Google" id="ProtNLM"/>
    </source>
</evidence>
<dbReference type="Pfam" id="PF08962">
    <property type="entry name" value="Rv2632c-like"/>
    <property type="match status" value="1"/>
</dbReference>
<evidence type="ECO:0000313" key="2">
    <source>
        <dbReference type="EMBL" id="GAA2204556.1"/>
    </source>
</evidence>
<dbReference type="InterPro" id="IPR015057">
    <property type="entry name" value="Rv2632c-like"/>
</dbReference>
<keyword evidence="3" id="KW-1185">Reference proteome</keyword>
<dbReference type="Proteomes" id="UP001499843">
    <property type="component" value="Unassembled WGS sequence"/>
</dbReference>
<sequence length="90" mass="9565">METKEWTVRISLAEDGDDTSARATLTTGDGESVTGTGRARRNPADPSQPRIGDELAASRALADLAQRLAVITSHDISESDAESPAPTRSW</sequence>
<feature type="compositionally biased region" description="Polar residues" evidence="1">
    <location>
        <begin position="21"/>
        <end position="35"/>
    </location>
</feature>
<evidence type="ECO:0000256" key="1">
    <source>
        <dbReference type="SAM" id="MobiDB-lite"/>
    </source>
</evidence>
<dbReference type="RefSeq" id="WP_344470441.1">
    <property type="nucleotide sequence ID" value="NZ_BAAAQX010000001.1"/>
</dbReference>
<dbReference type="SUPFAM" id="SSF143212">
    <property type="entry name" value="Rv2632c-like"/>
    <property type="match status" value="1"/>
</dbReference>
<name>A0ABP5NY48_9ACTN</name>